<dbReference type="PANTHER" id="PTHR39594:SF1">
    <property type="entry name" value="PROTEIN YCHQ"/>
    <property type="match status" value="1"/>
</dbReference>
<keyword evidence="1" id="KW-0812">Transmembrane</keyword>
<protein>
    <submittedName>
        <fullName evidence="2">Regulator SirB</fullName>
    </submittedName>
</protein>
<dbReference type="OrthoDB" id="5588650at2"/>
<keyword evidence="3" id="KW-1185">Reference proteome</keyword>
<evidence type="ECO:0000313" key="2">
    <source>
        <dbReference type="EMBL" id="PQA89708.1"/>
    </source>
</evidence>
<accession>A0A2S7KB82</accession>
<feature type="transmembrane region" description="Helical" evidence="1">
    <location>
        <begin position="45"/>
        <end position="65"/>
    </location>
</feature>
<reference evidence="2 3" key="1">
    <citation type="submission" date="2017-12" db="EMBL/GenBank/DDBJ databases">
        <authorList>
            <person name="Hurst M.R.H."/>
        </authorList>
    </citation>
    <scope>NUCLEOTIDE SEQUENCE [LARGE SCALE GENOMIC DNA]</scope>
    <source>
        <strain evidence="2 3">SY-3-19</strain>
    </source>
</reference>
<organism evidence="2 3">
    <name type="scientific">Hyphococcus luteus</name>
    <dbReference type="NCBI Taxonomy" id="2058213"/>
    <lineage>
        <taxon>Bacteria</taxon>
        <taxon>Pseudomonadati</taxon>
        <taxon>Pseudomonadota</taxon>
        <taxon>Alphaproteobacteria</taxon>
        <taxon>Parvularculales</taxon>
        <taxon>Parvularculaceae</taxon>
        <taxon>Hyphococcus</taxon>
    </lineage>
</organism>
<dbReference type="RefSeq" id="WP_104828410.1">
    <property type="nucleotide sequence ID" value="NZ_PJCH01000001.1"/>
</dbReference>
<keyword evidence="1" id="KW-1133">Transmembrane helix</keyword>
<dbReference type="InterPro" id="IPR007360">
    <property type="entry name" value="SirB"/>
</dbReference>
<dbReference type="EMBL" id="PJCH01000001">
    <property type="protein sequence ID" value="PQA89708.1"/>
    <property type="molecule type" value="Genomic_DNA"/>
</dbReference>
<feature type="transmembrane region" description="Helical" evidence="1">
    <location>
        <begin position="71"/>
        <end position="91"/>
    </location>
</feature>
<dbReference type="Pfam" id="PF04247">
    <property type="entry name" value="SirB"/>
    <property type="match status" value="1"/>
</dbReference>
<keyword evidence="1" id="KW-0472">Membrane</keyword>
<evidence type="ECO:0000313" key="3">
    <source>
        <dbReference type="Proteomes" id="UP000239504"/>
    </source>
</evidence>
<dbReference type="PANTHER" id="PTHR39594">
    <property type="entry name" value="PROTEIN YCHQ"/>
    <property type="match status" value="1"/>
</dbReference>
<sequence length="148" mass="16382">MDEYYLQIRNVHIASVIASGSLFFLRGFALNVLGFRWVMAKPVNFLSYAIDTVLLTAALMLTTIVDQYPFVHGWLTAKVVLLVVYIAFGSYALKRGATRRIRVAFWVAALAVFMFIFSIARAHDPLGFLVENIALGAEAVFNLAAASC</sequence>
<dbReference type="AlphaFoldDB" id="A0A2S7KB82"/>
<name>A0A2S7KB82_9PROT</name>
<dbReference type="Proteomes" id="UP000239504">
    <property type="component" value="Unassembled WGS sequence"/>
</dbReference>
<dbReference type="GO" id="GO:0005886">
    <property type="term" value="C:plasma membrane"/>
    <property type="evidence" value="ECO:0007669"/>
    <property type="project" value="TreeGrafter"/>
</dbReference>
<evidence type="ECO:0000256" key="1">
    <source>
        <dbReference type="SAM" id="Phobius"/>
    </source>
</evidence>
<feature type="transmembrane region" description="Helical" evidence="1">
    <location>
        <begin position="103"/>
        <end position="120"/>
    </location>
</feature>
<proteinExistence type="predicted"/>
<feature type="transmembrane region" description="Helical" evidence="1">
    <location>
        <begin position="12"/>
        <end position="33"/>
    </location>
</feature>
<gene>
    <name evidence="2" type="ORF">CW354_02305</name>
</gene>
<comment type="caution">
    <text evidence="2">The sequence shown here is derived from an EMBL/GenBank/DDBJ whole genome shotgun (WGS) entry which is preliminary data.</text>
</comment>